<reference evidence="15 16" key="1">
    <citation type="journal article" date="2018" name="Gigascience">
        <title>Genomes of trombidid mites reveal novel predicted allergens and laterally-transferred genes associated with secondary metabolism.</title>
        <authorList>
            <person name="Dong X."/>
            <person name="Chaisiri K."/>
            <person name="Xia D."/>
            <person name="Armstrong S.D."/>
            <person name="Fang Y."/>
            <person name="Donnelly M.J."/>
            <person name="Kadowaki T."/>
            <person name="McGarry J.W."/>
            <person name="Darby A.C."/>
            <person name="Makepeace B.L."/>
        </authorList>
    </citation>
    <scope>NUCLEOTIDE SEQUENCE [LARGE SCALE GENOMIC DNA]</scope>
    <source>
        <strain evidence="15">UoL-WK</strain>
    </source>
</reference>
<evidence type="ECO:0000256" key="6">
    <source>
        <dbReference type="ARBA" id="ARBA00022792"/>
    </source>
</evidence>
<comment type="caution">
    <text evidence="15">The sequence shown here is derived from an EMBL/GenBank/DDBJ whole genome shotgun (WGS) entry which is preliminary data.</text>
</comment>
<feature type="region of interest" description="Disordered" evidence="11">
    <location>
        <begin position="86"/>
        <end position="118"/>
    </location>
</feature>
<protein>
    <recommendedName>
        <fullName evidence="4">Transmembrane protein 186</fullName>
    </recommendedName>
</protein>
<keyword evidence="9 12" id="KW-0472">Membrane</keyword>
<feature type="transmembrane region" description="Helical" evidence="12">
    <location>
        <begin position="453"/>
        <end position="475"/>
    </location>
</feature>
<keyword evidence="16" id="KW-1185">Reference proteome</keyword>
<dbReference type="EMBL" id="NCKU01002092">
    <property type="protein sequence ID" value="RWS10445.1"/>
    <property type="molecule type" value="Genomic_DNA"/>
</dbReference>
<comment type="similarity">
    <text evidence="2">Belongs to the TMEM186 family.</text>
</comment>
<dbReference type="PANTHER" id="PTHR13603">
    <property type="entry name" value="TRANSMEMBRANE PROTEIN 186"/>
    <property type="match status" value="1"/>
</dbReference>
<gene>
    <name evidence="15" type="ORF">B4U79_17616</name>
</gene>
<dbReference type="PROSITE" id="PS50207">
    <property type="entry name" value="CASPASE_P10"/>
    <property type="match status" value="1"/>
</dbReference>
<organism evidence="15 16">
    <name type="scientific">Dinothrombium tinctorium</name>
    <dbReference type="NCBI Taxonomy" id="1965070"/>
    <lineage>
        <taxon>Eukaryota</taxon>
        <taxon>Metazoa</taxon>
        <taxon>Ecdysozoa</taxon>
        <taxon>Arthropoda</taxon>
        <taxon>Chelicerata</taxon>
        <taxon>Arachnida</taxon>
        <taxon>Acari</taxon>
        <taxon>Acariformes</taxon>
        <taxon>Trombidiformes</taxon>
        <taxon>Prostigmata</taxon>
        <taxon>Anystina</taxon>
        <taxon>Parasitengona</taxon>
        <taxon>Trombidioidea</taxon>
        <taxon>Trombidiidae</taxon>
        <taxon>Dinothrombium</taxon>
    </lineage>
</organism>
<dbReference type="InterPro" id="IPR029030">
    <property type="entry name" value="Caspase-like_dom_sf"/>
</dbReference>
<dbReference type="InterPro" id="IPR026571">
    <property type="entry name" value="Tmem186"/>
</dbReference>
<proteinExistence type="inferred from homology"/>
<keyword evidence="8" id="KW-0496">Mitochondrion</keyword>
<evidence type="ECO:0000313" key="16">
    <source>
        <dbReference type="Proteomes" id="UP000285301"/>
    </source>
</evidence>
<feature type="domain" description="Caspase family p20" evidence="14">
    <location>
        <begin position="152"/>
        <end position="277"/>
    </location>
</feature>
<dbReference type="InterPro" id="IPR033139">
    <property type="entry name" value="Caspase_cys_AS"/>
</dbReference>
<sequence length="571" mass="64196">MIFLSSQQESSNDSKIARVYAEIFSRECSKAKEVLIEFLSQLGYIEAITLLHTMEKINSQNVNETISEVESSIPRRLSEVTIASSGYASGDASEPSEPSPSVTNHGIEDGTCLGKQSGHGTVAEGGDEFLWQVKPAIELQEGPHIYKMTSNPRGYCVILNNFLFEPDGVDTRFGSENEAKFLTKIYQQLGYRVLLSENLTAKRMLEMFRKVSHEDCLNFHDSLVVIILTHGERGFLMGTDGQFADVNTIVGMFNNYHCKALLNKPKLFFIQACRGGAYDYGVIDPSSAADAVPRPMPVAAEANVVTLPSQTDTIIVYSTVEGYVSLRNELTGSWFGDAMGRVLIDHACDNELYVLLNRINNRIHPFVTSNGSIVRQLSSALEKLKRKEIDLLSRVINIRDKSEGGKDEEKWKAIYKLRPINHGRFIVRLKLFQTVFVSILTPFSIYSYYINEITLNECMAAIGVASFALVMLYIYGNLFQKLIGFVYVNEANTKVKFAHLTFWGQRKDDIYDVKEIIPLSDCNDRLNDLICKVQTTRDLQAKYFISLRHGNVLDEDKFLKTFGTVGSSQEE</sequence>
<dbReference type="PROSITE" id="PS50208">
    <property type="entry name" value="CASPASE_P20"/>
    <property type="match status" value="1"/>
</dbReference>
<evidence type="ECO:0000256" key="7">
    <source>
        <dbReference type="ARBA" id="ARBA00022989"/>
    </source>
</evidence>
<keyword evidence="5 12" id="KW-0812">Transmembrane</keyword>
<feature type="domain" description="Caspase family p10" evidence="13">
    <location>
        <begin position="303"/>
        <end position="363"/>
    </location>
</feature>
<dbReference type="InterPro" id="IPR001309">
    <property type="entry name" value="Pept_C14_p20"/>
</dbReference>
<evidence type="ECO:0000256" key="3">
    <source>
        <dbReference type="ARBA" id="ARBA00010134"/>
    </source>
</evidence>
<evidence type="ECO:0000256" key="1">
    <source>
        <dbReference type="ARBA" id="ARBA00004448"/>
    </source>
</evidence>
<keyword evidence="7 12" id="KW-1133">Transmembrane helix</keyword>
<dbReference type="Pfam" id="PF00656">
    <property type="entry name" value="Peptidase_C14"/>
    <property type="match status" value="1"/>
</dbReference>
<evidence type="ECO:0000256" key="8">
    <source>
        <dbReference type="ARBA" id="ARBA00023128"/>
    </source>
</evidence>
<dbReference type="OrthoDB" id="6044770at2759"/>
<dbReference type="SMART" id="SM00115">
    <property type="entry name" value="CASc"/>
    <property type="match status" value="1"/>
</dbReference>
<dbReference type="Gene3D" id="3.40.50.1460">
    <property type="match status" value="1"/>
</dbReference>
<dbReference type="GO" id="GO:0006508">
    <property type="term" value="P:proteolysis"/>
    <property type="evidence" value="ECO:0007669"/>
    <property type="project" value="InterPro"/>
</dbReference>
<dbReference type="InterPro" id="IPR015917">
    <property type="entry name" value="Pept_C14A"/>
</dbReference>
<dbReference type="AlphaFoldDB" id="A0A3S3PYD9"/>
<evidence type="ECO:0000256" key="4">
    <source>
        <dbReference type="ARBA" id="ARBA00014604"/>
    </source>
</evidence>
<dbReference type="InterPro" id="IPR011600">
    <property type="entry name" value="Pept_C14_caspase"/>
</dbReference>
<dbReference type="InterPro" id="IPR002138">
    <property type="entry name" value="Pept_C14_p10"/>
</dbReference>
<evidence type="ECO:0000259" key="13">
    <source>
        <dbReference type="PROSITE" id="PS50207"/>
    </source>
</evidence>
<evidence type="ECO:0000256" key="5">
    <source>
        <dbReference type="ARBA" id="ARBA00022692"/>
    </source>
</evidence>
<evidence type="ECO:0000313" key="15">
    <source>
        <dbReference type="EMBL" id="RWS10445.1"/>
    </source>
</evidence>
<dbReference type="PANTHER" id="PTHR13603:SF1">
    <property type="entry name" value="TRANSMEMBRANE PROTEIN 186"/>
    <property type="match status" value="1"/>
</dbReference>
<evidence type="ECO:0000256" key="2">
    <source>
        <dbReference type="ARBA" id="ARBA00007020"/>
    </source>
</evidence>
<dbReference type="GO" id="GO:0004197">
    <property type="term" value="F:cysteine-type endopeptidase activity"/>
    <property type="evidence" value="ECO:0007669"/>
    <property type="project" value="InterPro"/>
</dbReference>
<evidence type="ECO:0000259" key="14">
    <source>
        <dbReference type="PROSITE" id="PS50208"/>
    </source>
</evidence>
<evidence type="ECO:0000256" key="11">
    <source>
        <dbReference type="SAM" id="MobiDB-lite"/>
    </source>
</evidence>
<dbReference type="PROSITE" id="PS01122">
    <property type="entry name" value="CASPASE_CYS"/>
    <property type="match status" value="1"/>
</dbReference>
<comment type="similarity">
    <text evidence="3 10">Belongs to the peptidase C14A family.</text>
</comment>
<comment type="subcellular location">
    <subcellularLocation>
        <location evidence="1">Mitochondrion inner membrane</location>
        <topology evidence="1">Multi-pass membrane protein</topology>
    </subcellularLocation>
</comment>
<evidence type="ECO:0000256" key="9">
    <source>
        <dbReference type="ARBA" id="ARBA00023136"/>
    </source>
</evidence>
<name>A0A3S3PYD9_9ACAR</name>
<accession>A0A3S3PYD9</accession>
<keyword evidence="6" id="KW-0999">Mitochondrion inner membrane</keyword>
<dbReference type="CDD" id="cd00032">
    <property type="entry name" value="CASc"/>
    <property type="match status" value="1"/>
</dbReference>
<evidence type="ECO:0000256" key="10">
    <source>
        <dbReference type="RuleBase" id="RU003971"/>
    </source>
</evidence>
<dbReference type="Proteomes" id="UP000285301">
    <property type="component" value="Unassembled WGS sequence"/>
</dbReference>
<dbReference type="SUPFAM" id="SSF52129">
    <property type="entry name" value="Caspase-like"/>
    <property type="match status" value="1"/>
</dbReference>
<feature type="transmembrane region" description="Helical" evidence="12">
    <location>
        <begin position="425"/>
        <end position="447"/>
    </location>
</feature>
<dbReference type="STRING" id="1965070.A0A3S3PYD9"/>
<evidence type="ECO:0000256" key="12">
    <source>
        <dbReference type="SAM" id="Phobius"/>
    </source>
</evidence>
<dbReference type="PRINTS" id="PR00376">
    <property type="entry name" value="IL1BCENZYME"/>
</dbReference>
<dbReference type="GO" id="GO:0005743">
    <property type="term" value="C:mitochondrial inner membrane"/>
    <property type="evidence" value="ECO:0007669"/>
    <property type="project" value="UniProtKB-SubCell"/>
</dbReference>